<evidence type="ECO:0000313" key="12">
    <source>
        <dbReference type="EMBL" id="BDU51493.1"/>
    </source>
</evidence>
<dbReference type="Gene3D" id="3.90.1150.50">
    <property type="entry name" value="Transcription-repair-coupling factor, D7 domain"/>
    <property type="match status" value="1"/>
</dbReference>
<evidence type="ECO:0000256" key="1">
    <source>
        <dbReference type="ARBA" id="ARBA00022490"/>
    </source>
</evidence>
<dbReference type="AlphaFoldDB" id="A0AAU9DS98"/>
<keyword evidence="1 9" id="KW-0963">Cytoplasm</keyword>
<dbReference type="Gene3D" id="2.40.10.170">
    <property type="match status" value="1"/>
</dbReference>
<dbReference type="SMART" id="SM01058">
    <property type="entry name" value="CarD_TRCF"/>
    <property type="match status" value="1"/>
</dbReference>
<dbReference type="EC" id="3.6.4.-" evidence="9"/>
<dbReference type="InterPro" id="IPR027417">
    <property type="entry name" value="P-loop_NTPase"/>
</dbReference>
<evidence type="ECO:0000256" key="5">
    <source>
        <dbReference type="ARBA" id="ARBA00022806"/>
    </source>
</evidence>
<dbReference type="InterPro" id="IPR037235">
    <property type="entry name" value="TRCF-like_C_D7"/>
</dbReference>
<dbReference type="SUPFAM" id="SSF52540">
    <property type="entry name" value="P-loop containing nucleoside triphosphate hydrolases"/>
    <property type="match status" value="3"/>
</dbReference>
<comment type="similarity">
    <text evidence="9">In the C-terminal section; belongs to the helicase family. RecG subfamily.</text>
</comment>
<dbReference type="GO" id="GO:0016787">
    <property type="term" value="F:hydrolase activity"/>
    <property type="evidence" value="ECO:0007669"/>
    <property type="project" value="UniProtKB-KW"/>
</dbReference>
<dbReference type="GO" id="GO:0003684">
    <property type="term" value="F:damaged DNA binding"/>
    <property type="evidence" value="ECO:0007669"/>
    <property type="project" value="InterPro"/>
</dbReference>
<feature type="domain" description="Helicase ATP-binding" evidence="10">
    <location>
        <begin position="477"/>
        <end position="638"/>
    </location>
</feature>
<dbReference type="Proteomes" id="UP001321582">
    <property type="component" value="Chromosome"/>
</dbReference>
<protein>
    <recommendedName>
        <fullName evidence="9">Transcription-repair-coupling factor</fullName>
        <shortName evidence="9">TRCF</shortName>
        <ecNumber evidence="9">3.6.4.-</ecNumber>
    </recommendedName>
</protein>
<evidence type="ECO:0000256" key="8">
    <source>
        <dbReference type="ARBA" id="ARBA00023204"/>
    </source>
</evidence>
<dbReference type="Pfam" id="PF00270">
    <property type="entry name" value="DEAD"/>
    <property type="match status" value="1"/>
</dbReference>
<dbReference type="SUPFAM" id="SSF141259">
    <property type="entry name" value="CarD-like"/>
    <property type="match status" value="1"/>
</dbReference>
<dbReference type="CDD" id="cd17991">
    <property type="entry name" value="DEXHc_TRCF"/>
    <property type="match status" value="1"/>
</dbReference>
<evidence type="ECO:0000256" key="4">
    <source>
        <dbReference type="ARBA" id="ARBA00022801"/>
    </source>
</evidence>
<dbReference type="PROSITE" id="PS51194">
    <property type="entry name" value="HELICASE_CTER"/>
    <property type="match status" value="1"/>
</dbReference>
<dbReference type="HAMAP" id="MF_00969">
    <property type="entry name" value="TRCF"/>
    <property type="match status" value="1"/>
</dbReference>
<keyword evidence="7 9" id="KW-0238">DNA-binding</keyword>
<keyword evidence="4 9" id="KW-0378">Hydrolase</keyword>
<dbReference type="GO" id="GO:0005737">
    <property type="term" value="C:cytoplasm"/>
    <property type="evidence" value="ECO:0007669"/>
    <property type="project" value="UniProtKB-SubCell"/>
</dbReference>
<dbReference type="Gene3D" id="3.30.2060.10">
    <property type="entry name" value="Penicillin-binding protein 1b domain"/>
    <property type="match status" value="1"/>
</dbReference>
<dbReference type="Pfam" id="PF03461">
    <property type="entry name" value="TRCF"/>
    <property type="match status" value="1"/>
</dbReference>
<dbReference type="InterPro" id="IPR003711">
    <property type="entry name" value="CarD-like/TRCF_RID"/>
</dbReference>
<comment type="function">
    <text evidence="9">Couples transcription and DNA repair by recognizing RNA polymerase (RNAP) stalled at DNA lesions. Mediates ATP-dependent release of RNAP and its truncated transcript from the DNA, and recruitment of nucleotide excision repair machinery to the damaged site.</text>
</comment>
<sequence>MNFEINLTDEEIYRGAVPFYLKNEKRAIYISSTIKNRDDFYFVLKDIFKGKVLKLDMKYNNKKEKEINNQQLLKLINSKKKFIVFLDINQALDSFYKNYRSLKLEIEKEYSLKKILNLLEENGYVKNYLIEKHGEYSLRGDILDIFLFKEDNPIRIEFFGDNIESIRYFDINTQKSIKNIKKIEIFFDLDRENEYGLLDLIDKKNVKLYLENADLINYRVEEKILLERENEDKIREKLEELYNNSDKINLKSFKNSEINQYKDYDKVMEISKDKKVTILTEEDKRLKEIFKKHKSIKIIEYPYFEGFELEKEIILTDRELKGIKVRRVEKRKEGVRFTDINQLKKDDYLIHSMYGVGIYLGIESINNKDYVKIKYADEDKLYVPVEHIERIEKFITEPGKVPEIYKLGKKGFNKKREKLKKEIIEFAKDLITIQAKREASIGYSFSKDTIWQEEFEEAFPYVETEGQLKAIEDIKADMESSKSMDRVVCGDVGYGKTEVAMRAIFKCVMDGKQVAMLAPTTVLVHQHYERFKERYKNFPVEIEMLSRLEKTKEQKEILKKLKDGKIDIIIGTHRLIQNDVKFSDLGVLVIDEEQKFGVRVKEKLKKYKSNIDVLTLTATPIPRTLNLSLMGIKDISVIETPPENRIPIDTIFIDKKRDLIRDSVLKEIARDGQVFYVYNRVKDMKEKVTELEKILPKYVKIDYINGQMEPKDIRDKIEKFENEEFNILVTTTIIENGIDIENANTIIIENYDRLGLSQIYQLRGRVGRGSRKAFCYLLKDENRKSTKKGEKKILSLNELEDFGSGLKLSMEDMKIRGSGEIIGEKQHGIMEFLGYDMYLKMLEYEMKRIKNEDIIPIEKVTLEIKENGYIPENYIKEEEKYRVYKRMIRVNSIKELKELKNEIIDRFGKMPIEVENLFDYFEIKILCALKNIISIKELKNGFYLEVDKNKIDLDKLDVLLLDNKVKYLQKEEKLFLSKENNLKEVLHQL</sequence>
<reference evidence="12 13" key="1">
    <citation type="submission" date="2022-11" db="EMBL/GenBank/DDBJ databases">
        <title>Haliovirga abyssi gen. nov., sp. nov., a mesophilic fermentative bacterium isolated from the Iheya North hydrothermal field and the proposal of Haliovirgaceae fam. nov.</title>
        <authorList>
            <person name="Miyazaki U."/>
            <person name="Tame A."/>
            <person name="Miyazaki J."/>
            <person name="Takai K."/>
            <person name="Sawayama S."/>
            <person name="Kitajima M."/>
            <person name="Okamoto A."/>
            <person name="Nakagawa S."/>
        </authorList>
    </citation>
    <scope>NUCLEOTIDE SEQUENCE [LARGE SCALE GENOMIC DNA]</scope>
    <source>
        <strain evidence="12 13">IC12</strain>
    </source>
</reference>
<dbReference type="PROSITE" id="PS51192">
    <property type="entry name" value="HELICASE_ATP_BIND_1"/>
    <property type="match status" value="1"/>
</dbReference>
<dbReference type="PANTHER" id="PTHR47964">
    <property type="entry name" value="ATP-DEPENDENT DNA HELICASE HOMOLOG RECG, CHLOROPLASTIC"/>
    <property type="match status" value="1"/>
</dbReference>
<accession>A0AAU9DS98</accession>
<proteinExistence type="inferred from homology"/>
<keyword evidence="13" id="KW-1185">Reference proteome</keyword>
<evidence type="ECO:0000256" key="6">
    <source>
        <dbReference type="ARBA" id="ARBA00022840"/>
    </source>
</evidence>
<evidence type="ECO:0000259" key="11">
    <source>
        <dbReference type="PROSITE" id="PS51194"/>
    </source>
</evidence>
<keyword evidence="5" id="KW-0347">Helicase</keyword>
<evidence type="ECO:0000256" key="3">
    <source>
        <dbReference type="ARBA" id="ARBA00022763"/>
    </source>
</evidence>
<organism evidence="12 13">
    <name type="scientific">Haliovirga abyssi</name>
    <dbReference type="NCBI Taxonomy" id="2996794"/>
    <lineage>
        <taxon>Bacteria</taxon>
        <taxon>Fusobacteriati</taxon>
        <taxon>Fusobacteriota</taxon>
        <taxon>Fusobacteriia</taxon>
        <taxon>Fusobacteriales</taxon>
        <taxon>Haliovirgaceae</taxon>
        <taxon>Haliovirga</taxon>
    </lineage>
</organism>
<dbReference type="InterPro" id="IPR005118">
    <property type="entry name" value="TRCF_C"/>
</dbReference>
<comment type="subcellular location">
    <subcellularLocation>
        <location evidence="9">Cytoplasm</location>
    </subcellularLocation>
</comment>
<dbReference type="PANTHER" id="PTHR47964:SF1">
    <property type="entry name" value="ATP-DEPENDENT DNA HELICASE HOMOLOG RECG, CHLOROPLASTIC"/>
    <property type="match status" value="1"/>
</dbReference>
<dbReference type="SUPFAM" id="SSF143517">
    <property type="entry name" value="TRCF domain-like"/>
    <property type="match status" value="1"/>
</dbReference>
<dbReference type="GO" id="GO:0000716">
    <property type="term" value="P:transcription-coupled nucleotide-excision repair, DNA damage recognition"/>
    <property type="evidence" value="ECO:0007669"/>
    <property type="project" value="UniProtKB-UniRule"/>
</dbReference>
<evidence type="ECO:0000256" key="9">
    <source>
        <dbReference type="HAMAP-Rule" id="MF_00969"/>
    </source>
</evidence>
<dbReference type="InterPro" id="IPR004576">
    <property type="entry name" value="Mfd"/>
</dbReference>
<dbReference type="GO" id="GO:0003678">
    <property type="term" value="F:DNA helicase activity"/>
    <property type="evidence" value="ECO:0007669"/>
    <property type="project" value="TreeGrafter"/>
</dbReference>
<dbReference type="SMART" id="SM00487">
    <property type="entry name" value="DEXDc"/>
    <property type="match status" value="1"/>
</dbReference>
<dbReference type="NCBIfam" id="TIGR00580">
    <property type="entry name" value="mfd"/>
    <property type="match status" value="1"/>
</dbReference>
<dbReference type="KEGG" id="haby:HLVA_20620"/>
<name>A0AAU9DS98_9FUSO</name>
<dbReference type="Gene3D" id="3.40.50.300">
    <property type="entry name" value="P-loop containing nucleotide triphosphate hydrolases"/>
    <property type="match status" value="2"/>
</dbReference>
<dbReference type="RefSeq" id="WP_307904383.1">
    <property type="nucleotide sequence ID" value="NZ_AP027059.1"/>
</dbReference>
<dbReference type="EMBL" id="AP027059">
    <property type="protein sequence ID" value="BDU51493.1"/>
    <property type="molecule type" value="Genomic_DNA"/>
</dbReference>
<gene>
    <name evidence="9 12" type="primary">mfd</name>
    <name evidence="12" type="ORF">HLVA_20620</name>
</gene>
<dbReference type="InterPro" id="IPR011545">
    <property type="entry name" value="DEAD/DEAH_box_helicase_dom"/>
</dbReference>
<evidence type="ECO:0000259" key="10">
    <source>
        <dbReference type="PROSITE" id="PS51192"/>
    </source>
</evidence>
<dbReference type="GO" id="GO:0005524">
    <property type="term" value="F:ATP binding"/>
    <property type="evidence" value="ECO:0007669"/>
    <property type="project" value="UniProtKB-UniRule"/>
</dbReference>
<feature type="domain" description="Helicase C-terminal" evidence="11">
    <location>
        <begin position="647"/>
        <end position="814"/>
    </location>
</feature>
<dbReference type="InterPro" id="IPR036101">
    <property type="entry name" value="CarD-like/TRCF_RID_sf"/>
</dbReference>
<evidence type="ECO:0000256" key="7">
    <source>
        <dbReference type="ARBA" id="ARBA00023125"/>
    </source>
</evidence>
<dbReference type="InterPro" id="IPR014001">
    <property type="entry name" value="Helicase_ATP-bd"/>
</dbReference>
<comment type="similarity">
    <text evidence="9">In the N-terminal section; belongs to the UvrB family.</text>
</comment>
<dbReference type="Pfam" id="PF17757">
    <property type="entry name" value="UvrB_inter"/>
    <property type="match status" value="1"/>
</dbReference>
<keyword evidence="8 9" id="KW-0234">DNA repair</keyword>
<dbReference type="SMART" id="SM00490">
    <property type="entry name" value="HELICc"/>
    <property type="match status" value="1"/>
</dbReference>
<keyword evidence="3 9" id="KW-0227">DNA damage</keyword>
<dbReference type="InterPro" id="IPR001650">
    <property type="entry name" value="Helicase_C-like"/>
</dbReference>
<keyword evidence="6 9" id="KW-0067">ATP-binding</keyword>
<evidence type="ECO:0000256" key="2">
    <source>
        <dbReference type="ARBA" id="ARBA00022741"/>
    </source>
</evidence>
<dbReference type="GO" id="GO:0006355">
    <property type="term" value="P:regulation of DNA-templated transcription"/>
    <property type="evidence" value="ECO:0007669"/>
    <property type="project" value="UniProtKB-UniRule"/>
</dbReference>
<dbReference type="Pfam" id="PF02559">
    <property type="entry name" value="CarD_TRCF_RID"/>
    <property type="match status" value="1"/>
</dbReference>
<evidence type="ECO:0000313" key="13">
    <source>
        <dbReference type="Proteomes" id="UP001321582"/>
    </source>
</evidence>
<dbReference type="InterPro" id="IPR047112">
    <property type="entry name" value="RecG/Mfd"/>
</dbReference>
<dbReference type="SMART" id="SM00982">
    <property type="entry name" value="TRCF"/>
    <property type="match status" value="1"/>
</dbReference>
<dbReference type="Pfam" id="PF00271">
    <property type="entry name" value="Helicase_C"/>
    <property type="match status" value="1"/>
</dbReference>
<dbReference type="InterPro" id="IPR041471">
    <property type="entry name" value="UvrB_inter"/>
</dbReference>
<keyword evidence="2 9" id="KW-0547">Nucleotide-binding</keyword>